<evidence type="ECO:0000313" key="2">
    <source>
        <dbReference type="Proteomes" id="UP000664163"/>
    </source>
</evidence>
<accession>A0ABS3EUB3</accession>
<sequence>MLPFQPLTNSPKIWWQTIRNTFYAVIAIIILNGCGGDSGEEPPKPEPTPTPTSLVVNINAQQPGVRYDAWKNGESLDSDTSGSDGDAQLVISPDLLSVTGKGSSNPTGKTVGTLDSITGTKSGKQTYIQTNVSLSDSQEVSVDVNDYGHTINVDCNSGNTTYHGYKNGENIVNGTVDYDGFGEATFFNFEQQTTLDSLVFKPNYLDFLNQTFFNQTIGESKDYLVTFVRESATQAAVEFTPTHDDAVETGFEVTINGQSYQTEGLQLIIEGLEPGTKNVTIEDLGADGNASTQGDSEFLPYETTLEFVAGNNSFSPDLEDVPNVDTIEFTIRNNDTQSIDTNATVEVYDSNNNLLGSGSPDANGVFKVDNVPSGTEFYVKTSGSGKYTTTFHDRNTPSSNETIDDMTEQYGAMTFSPGQLKDGSQMQASQIDAIMPKINWPITLLTTGHQRVYLPDDGNINRGDIIVFYAEMYAALGRTVEILTTPLANPNANGVQPYQDLPNYSFNTNEYGVNVESYTGGGTNYILAPLPNNVYGIAGVESNLDNANFAGTGHEALLQVGVRPSSAAEVGGATATHTNKALNIDPRESNVDFPITKYFLDAGEYRIKPDANGDMWLYSFPRSFE</sequence>
<gene>
    <name evidence="1" type="ORF">J0X13_04215</name>
</gene>
<proteinExistence type="predicted"/>
<comment type="caution">
    <text evidence="1">The sequence shown here is derived from an EMBL/GenBank/DDBJ whole genome shotgun (WGS) entry which is preliminary data.</text>
</comment>
<keyword evidence="2" id="KW-1185">Reference proteome</keyword>
<dbReference type="EMBL" id="JAFLND010000001">
    <property type="protein sequence ID" value="MBO0329738.1"/>
    <property type="molecule type" value="Genomic_DNA"/>
</dbReference>
<dbReference type="RefSeq" id="WP_207070196.1">
    <property type="nucleotide sequence ID" value="NZ_JAFLND010000001.1"/>
</dbReference>
<reference evidence="1 2" key="1">
    <citation type="submission" date="2021-03" db="EMBL/GenBank/DDBJ databases">
        <title>Muricauda sp. CAU 1631 isolated from Incheon.</title>
        <authorList>
            <person name="Kim W."/>
        </authorList>
    </citation>
    <scope>NUCLEOTIDE SEQUENCE [LARGE SCALE GENOMIC DNA]</scope>
    <source>
        <strain evidence="1 2">CAU 1631</strain>
    </source>
</reference>
<dbReference type="Proteomes" id="UP000664163">
    <property type="component" value="Unassembled WGS sequence"/>
</dbReference>
<protein>
    <submittedName>
        <fullName evidence="1">Uncharacterized protein</fullName>
    </submittedName>
</protein>
<name>A0ABS3EUB3_9FLAO</name>
<evidence type="ECO:0000313" key="1">
    <source>
        <dbReference type="EMBL" id="MBO0329738.1"/>
    </source>
</evidence>
<organism evidence="1 2">
    <name type="scientific">[Muricauda] lutisoli</name>
    <dbReference type="NCBI Taxonomy" id="2816035"/>
    <lineage>
        <taxon>Bacteria</taxon>
        <taxon>Pseudomonadati</taxon>
        <taxon>Bacteroidota</taxon>
        <taxon>Flavobacteriia</taxon>
        <taxon>Flavobacteriales</taxon>
        <taxon>Flavobacteriaceae</taxon>
        <taxon>Allomuricauda</taxon>
    </lineage>
</organism>